<organism evidence="3 4">
    <name type="scientific">Botryobasidium botryosum (strain FD-172 SS1)</name>
    <dbReference type="NCBI Taxonomy" id="930990"/>
    <lineage>
        <taxon>Eukaryota</taxon>
        <taxon>Fungi</taxon>
        <taxon>Dikarya</taxon>
        <taxon>Basidiomycota</taxon>
        <taxon>Agaricomycotina</taxon>
        <taxon>Agaricomycetes</taxon>
        <taxon>Cantharellales</taxon>
        <taxon>Botryobasidiaceae</taxon>
        <taxon>Botryobasidium</taxon>
    </lineage>
</organism>
<dbReference type="GO" id="GO:0016788">
    <property type="term" value="F:hydrolase activity, acting on ester bonds"/>
    <property type="evidence" value="ECO:0007669"/>
    <property type="project" value="InterPro"/>
</dbReference>
<keyword evidence="4" id="KW-1185">Reference proteome</keyword>
<dbReference type="PANTHER" id="PTHR15665:SF1">
    <property type="entry name" value="PROTEIN ASTEROID HOMOLOG 1"/>
    <property type="match status" value="1"/>
</dbReference>
<dbReference type="AlphaFoldDB" id="A0A067MNP6"/>
<evidence type="ECO:0000313" key="4">
    <source>
        <dbReference type="Proteomes" id="UP000027195"/>
    </source>
</evidence>
<evidence type="ECO:0000256" key="2">
    <source>
        <dbReference type="SAM" id="MobiDB-lite"/>
    </source>
</evidence>
<name>A0A067MNP6_BOTB1</name>
<dbReference type="SUPFAM" id="SSF88723">
    <property type="entry name" value="PIN domain-like"/>
    <property type="match status" value="1"/>
</dbReference>
<sequence>MGVRGLTKYAKDNRRSLSKPVQFTAQSEPQPIVVDGWSFIYYLLDHGGLPWVYGGEYEAYAQLVQTVVKAWLKVNLKPHFVFDGASSFLKQPEIIARRTSSIITPGNLFFRTSPTSRTTPRFLAENRIKPPLLYSATVSALLDLQPDVRCTFAEREGDPYCVALAALEGALVASLDSDFLVLSAYGYAGYVPLDEMVWTESPEEDPAAAQANGDDGEWVVATKRSGRSRGPGNGGFIPPDSFDTLSVSVYHPDVLANHLRLSPGFLPLLGALVGNDYTPAKLSWLFFERSTQPAQRILRCASVLREAMAPTSLKRRKKVKEADGERDAMGLINRVVSELSLRTLDARDQEEAVEKVVNAVLEYAVPDPSPLGPFAYLLPQPNEHVVEAYAQAYAAGKLSPQIMDILFTGSMWPTLGLEDPDLESCPRSIGSEIRQWMYAVLADGLVDCVGLPEGDEADEGTVSELEGSSRSGVEDEDELVDVVEEHTDDDEGEFAPTTGDSIQEDLTEDPLAGLKTALEKLRLQDAALGASPFALVDESQSDAAQPSPPVQEQITPIRSPTPPALPLPVRKASPRYVTEYVRRGTRLAPSSVLVVPLSSLMDDSEPVSPTSSTSTEPLAPIPIQLRAPEARLDIFLIALESDTQSVRDVHPSWIMMVTALRWVVRTTFAFGRDAVHRWMQSEARALIRSCVEVTLGDHPLTEEAPAPAPITEVSTRAVQLTAQVLASLEACEHLAQVLLITDRVPACARKFSGRAFHAALLRLEAEPDAALSNGVEEPEFVEELMRAVGEGLDECWREEKSKSGKKAKRKAKREQARLAQTAPGKKTAFGMYSALAEMGA</sequence>
<accession>A0A067MNP6</accession>
<reference evidence="4" key="1">
    <citation type="journal article" date="2014" name="Proc. Natl. Acad. Sci. U.S.A.">
        <title>Extensive sampling of basidiomycete genomes demonstrates inadequacy of the white-rot/brown-rot paradigm for wood decay fungi.</title>
        <authorList>
            <person name="Riley R."/>
            <person name="Salamov A.A."/>
            <person name="Brown D.W."/>
            <person name="Nagy L.G."/>
            <person name="Floudas D."/>
            <person name="Held B.W."/>
            <person name="Levasseur A."/>
            <person name="Lombard V."/>
            <person name="Morin E."/>
            <person name="Otillar R."/>
            <person name="Lindquist E.A."/>
            <person name="Sun H."/>
            <person name="LaButti K.M."/>
            <person name="Schmutz J."/>
            <person name="Jabbour D."/>
            <person name="Luo H."/>
            <person name="Baker S.E."/>
            <person name="Pisabarro A.G."/>
            <person name="Walton J.D."/>
            <person name="Blanchette R.A."/>
            <person name="Henrissat B."/>
            <person name="Martin F."/>
            <person name="Cullen D."/>
            <person name="Hibbett D.S."/>
            <person name="Grigoriev I.V."/>
        </authorList>
    </citation>
    <scope>NUCLEOTIDE SEQUENCE [LARGE SCALE GENOMIC DNA]</scope>
    <source>
        <strain evidence="4">FD-172 SS1</strain>
    </source>
</reference>
<protein>
    <recommendedName>
        <fullName evidence="5">Asteroid domain-containing protein</fullName>
    </recommendedName>
</protein>
<feature type="region of interest" description="Disordered" evidence="2">
    <location>
        <begin position="798"/>
        <end position="821"/>
    </location>
</feature>
<evidence type="ECO:0008006" key="5">
    <source>
        <dbReference type="Google" id="ProtNLM"/>
    </source>
</evidence>
<comment type="similarity">
    <text evidence="1">Belongs to the asteroid family.</text>
</comment>
<evidence type="ECO:0000313" key="3">
    <source>
        <dbReference type="EMBL" id="KDQ16310.1"/>
    </source>
</evidence>
<proteinExistence type="inferred from homology"/>
<dbReference type="HOGENOM" id="CLU_314230_0_0_1"/>
<dbReference type="OrthoDB" id="25987at2759"/>
<dbReference type="InParanoid" id="A0A067MNP6"/>
<dbReference type="STRING" id="930990.A0A067MNP6"/>
<gene>
    <name evidence="3" type="ORF">BOTBODRAFT_173211</name>
</gene>
<dbReference type="EMBL" id="KL198028">
    <property type="protein sequence ID" value="KDQ16310.1"/>
    <property type="molecule type" value="Genomic_DNA"/>
</dbReference>
<feature type="compositionally biased region" description="Acidic residues" evidence="2">
    <location>
        <begin position="474"/>
        <end position="493"/>
    </location>
</feature>
<dbReference type="InterPro" id="IPR029060">
    <property type="entry name" value="PIN-like_dom_sf"/>
</dbReference>
<dbReference type="PANTHER" id="PTHR15665">
    <property type="entry name" value="ASTEROID PROTEIN"/>
    <property type="match status" value="1"/>
</dbReference>
<evidence type="ECO:0000256" key="1">
    <source>
        <dbReference type="ARBA" id="ARBA00007398"/>
    </source>
</evidence>
<feature type="compositionally biased region" description="Basic residues" evidence="2">
    <location>
        <begin position="803"/>
        <end position="812"/>
    </location>
</feature>
<feature type="region of interest" description="Disordered" evidence="2">
    <location>
        <begin position="452"/>
        <end position="505"/>
    </location>
</feature>
<dbReference type="Proteomes" id="UP000027195">
    <property type="component" value="Unassembled WGS sequence"/>
</dbReference>
<dbReference type="InterPro" id="IPR026832">
    <property type="entry name" value="Asteroid"/>
</dbReference>
<dbReference type="PROSITE" id="PS00841">
    <property type="entry name" value="XPG_1"/>
    <property type="match status" value="1"/>
</dbReference>
<feature type="region of interest" description="Disordered" evidence="2">
    <location>
        <begin position="537"/>
        <end position="569"/>
    </location>
</feature>
<dbReference type="Gene3D" id="3.40.50.1010">
    <property type="entry name" value="5'-nuclease"/>
    <property type="match status" value="1"/>
</dbReference>
<dbReference type="InterPro" id="IPR019974">
    <property type="entry name" value="XPG_CS"/>
</dbReference>